<proteinExistence type="predicted"/>
<accession>A0ABS8JL74</accession>
<protein>
    <recommendedName>
        <fullName evidence="4">TonB-dependent receptor plug domain-containing protein</fullName>
    </recommendedName>
</protein>
<dbReference type="RefSeq" id="WP_230528141.1">
    <property type="nucleotide sequence ID" value="NZ_JAJGAK010000004.1"/>
</dbReference>
<dbReference type="EMBL" id="JAJGAK010000004">
    <property type="protein sequence ID" value="MCC8364349.1"/>
    <property type="molecule type" value="Genomic_DNA"/>
</dbReference>
<reference evidence="2" key="1">
    <citation type="submission" date="2021-10" db="EMBL/GenBank/DDBJ databases">
        <authorList>
            <person name="Lyu M."/>
            <person name="Wang X."/>
            <person name="Meng X."/>
            <person name="Xu K."/>
        </authorList>
    </citation>
    <scope>NUCLEOTIDE SEQUENCE</scope>
    <source>
        <strain evidence="2">A6</strain>
    </source>
</reference>
<name>A0ABS8JL74_9GAMM</name>
<evidence type="ECO:0000313" key="2">
    <source>
        <dbReference type="EMBL" id="MCC8364349.1"/>
    </source>
</evidence>
<feature type="signal peptide" evidence="1">
    <location>
        <begin position="1"/>
        <end position="31"/>
    </location>
</feature>
<evidence type="ECO:0000256" key="1">
    <source>
        <dbReference type="SAM" id="SignalP"/>
    </source>
</evidence>
<evidence type="ECO:0000313" key="3">
    <source>
        <dbReference type="Proteomes" id="UP001165293"/>
    </source>
</evidence>
<dbReference type="Proteomes" id="UP001165293">
    <property type="component" value="Unassembled WGS sequence"/>
</dbReference>
<evidence type="ECO:0008006" key="4">
    <source>
        <dbReference type="Google" id="ProtNLM"/>
    </source>
</evidence>
<keyword evidence="1" id="KW-0732">Signal</keyword>
<gene>
    <name evidence="2" type="ORF">LK996_14845</name>
</gene>
<organism evidence="2 3">
    <name type="scientific">Noviluteimonas lactosilytica</name>
    <dbReference type="NCBI Taxonomy" id="2888523"/>
    <lineage>
        <taxon>Bacteria</taxon>
        <taxon>Pseudomonadati</taxon>
        <taxon>Pseudomonadota</taxon>
        <taxon>Gammaproteobacteria</taxon>
        <taxon>Lysobacterales</taxon>
        <taxon>Lysobacteraceae</taxon>
        <taxon>Noviluteimonas</taxon>
    </lineage>
</organism>
<feature type="chain" id="PRO_5047174054" description="TonB-dependent receptor plug domain-containing protein" evidence="1">
    <location>
        <begin position="32"/>
        <end position="125"/>
    </location>
</feature>
<sequence>MDTQCNARTCPRRTAAGCAWLLAFAAPIAFAQSQSFGTPVDPATLESQRGGDGTIVVDIDIDLVGQVDDNTASNIVTGQNLIDGGSFANSAGIATVIQNSGSNVLIQNGMAVSVLFVDPGVAAPP</sequence>
<comment type="caution">
    <text evidence="2">The sequence shown here is derived from an EMBL/GenBank/DDBJ whole genome shotgun (WGS) entry which is preliminary data.</text>
</comment>
<keyword evidence="3" id="KW-1185">Reference proteome</keyword>